<keyword evidence="4" id="KW-0813">Transport</keyword>
<evidence type="ECO:0000256" key="15">
    <source>
        <dbReference type="ARBA" id="ARBA00023002"/>
    </source>
</evidence>
<protein>
    <recommendedName>
        <fullName evidence="19">Cytochrome c oxidase subunit III</fullName>
    </recommendedName>
</protein>
<dbReference type="NCBIfam" id="TIGR00782">
    <property type="entry name" value="ccoP"/>
    <property type="match status" value="1"/>
</dbReference>
<dbReference type="PIRSF" id="PIRSF000006">
    <property type="entry name" value="Cbb3-Cox_fixP"/>
    <property type="match status" value="1"/>
</dbReference>
<reference evidence="24 25" key="1">
    <citation type="submission" date="2018-06" db="EMBL/GenBank/DDBJ databases">
        <authorList>
            <consortium name="Pathogen Informatics"/>
            <person name="Doyle S."/>
        </authorList>
    </citation>
    <scope>NUCLEOTIDE SEQUENCE [LARGE SCALE GENOMIC DNA]</scope>
    <source>
        <strain evidence="24 25">NCTC12410</strain>
    </source>
</reference>
<evidence type="ECO:0000256" key="5">
    <source>
        <dbReference type="ARBA" id="ARBA00022475"/>
    </source>
</evidence>
<dbReference type="Gene3D" id="6.10.280.130">
    <property type="match status" value="1"/>
</dbReference>
<evidence type="ECO:0000256" key="4">
    <source>
        <dbReference type="ARBA" id="ARBA00022448"/>
    </source>
</evidence>
<feature type="binding site" description="axial binding residue" evidence="20">
    <location>
        <position position="131"/>
    </location>
    <ligand>
        <name>heme c</name>
        <dbReference type="ChEBI" id="CHEBI:61717"/>
        <label>1</label>
    </ligand>
    <ligandPart>
        <name>Fe</name>
        <dbReference type="ChEBI" id="CHEBI:18248"/>
    </ligandPart>
</feature>
<feature type="binding site" description="axial binding residue" evidence="20">
    <location>
        <position position="264"/>
    </location>
    <ligand>
        <name>heme c</name>
        <dbReference type="ChEBI" id="CHEBI:61717"/>
        <label>1</label>
    </ligand>
    <ligandPart>
        <name>Fe</name>
        <dbReference type="ChEBI" id="CHEBI:18248"/>
    </ligandPart>
</feature>
<keyword evidence="15 24" id="KW-0560">Oxidoreductase</keyword>
<dbReference type="Gene3D" id="1.10.760.10">
    <property type="entry name" value="Cytochrome c-like domain"/>
    <property type="match status" value="2"/>
</dbReference>
<dbReference type="AlphaFoldDB" id="A0A377J406"/>
<dbReference type="PANTHER" id="PTHR33751">
    <property type="entry name" value="CBB3-TYPE CYTOCHROME C OXIDASE SUBUNIT FIXP"/>
    <property type="match status" value="1"/>
</dbReference>
<keyword evidence="17" id="KW-0406">Ion transport</keyword>
<dbReference type="GO" id="GO:0009055">
    <property type="term" value="F:electron transfer activity"/>
    <property type="evidence" value="ECO:0007669"/>
    <property type="project" value="InterPro"/>
</dbReference>
<dbReference type="GO" id="GO:0006119">
    <property type="term" value="P:oxidative phosphorylation"/>
    <property type="evidence" value="ECO:0007669"/>
    <property type="project" value="UniProtKB-UniPathway"/>
</dbReference>
<comment type="pathway">
    <text evidence="2">Energy metabolism; oxidative phosphorylation.</text>
</comment>
<dbReference type="PANTHER" id="PTHR33751:SF1">
    <property type="entry name" value="CBB3-TYPE CYTOCHROME C OXIDASE SUBUNIT FIXP"/>
    <property type="match status" value="1"/>
</dbReference>
<comment type="cofactor">
    <cofactor evidence="21">
        <name>heme c</name>
        <dbReference type="ChEBI" id="CHEBI:61717"/>
    </cofactor>
    <text evidence="21">Binds 2 heme C groups per subunit.</text>
</comment>
<dbReference type="RefSeq" id="WP_115011432.1">
    <property type="nucleotide sequence ID" value="NZ_UGHV01000001.1"/>
</dbReference>
<evidence type="ECO:0000256" key="11">
    <source>
        <dbReference type="ARBA" id="ARBA00022737"/>
    </source>
</evidence>
<feature type="binding site" description="covalent" evidence="21">
    <location>
        <position position="127"/>
    </location>
    <ligand>
        <name>heme c</name>
        <dbReference type="ChEBI" id="CHEBI:61717"/>
        <label>1</label>
    </ligand>
</feature>
<dbReference type="GO" id="GO:0016491">
    <property type="term" value="F:oxidoreductase activity"/>
    <property type="evidence" value="ECO:0007669"/>
    <property type="project" value="UniProtKB-KW"/>
</dbReference>
<feature type="binding site" description="axial binding residue" evidence="20">
    <location>
        <position position="172"/>
    </location>
    <ligand>
        <name>heme c</name>
        <dbReference type="ChEBI" id="CHEBI:61717"/>
        <label>2</label>
    </ligand>
    <ligandPart>
        <name>Fe</name>
        <dbReference type="ChEBI" id="CHEBI:18248"/>
    </ligandPart>
</feature>
<evidence type="ECO:0000313" key="24">
    <source>
        <dbReference type="EMBL" id="STO97170.1"/>
    </source>
</evidence>
<dbReference type="Proteomes" id="UP000254841">
    <property type="component" value="Unassembled WGS sequence"/>
</dbReference>
<dbReference type="SUPFAM" id="SSF46626">
    <property type="entry name" value="Cytochrome c"/>
    <property type="match status" value="2"/>
</dbReference>
<keyword evidence="5" id="KW-1003">Cell membrane</keyword>
<feature type="binding site" description="axial binding residue" evidence="20">
    <location>
        <position position="222"/>
    </location>
    <ligand>
        <name>heme c</name>
        <dbReference type="ChEBI" id="CHEBI:61717"/>
        <label>2</label>
    </ligand>
    <ligandPart>
        <name>Fe</name>
        <dbReference type="ChEBI" id="CHEBI:18248"/>
    </ligandPart>
</feature>
<evidence type="ECO:0000256" key="6">
    <source>
        <dbReference type="ARBA" id="ARBA00022519"/>
    </source>
</evidence>
<keyword evidence="8" id="KW-0679">Respiratory chain</keyword>
<gene>
    <name evidence="24" type="primary">ccoP</name>
    <name evidence="24" type="ORF">NCTC12410_00992</name>
</gene>
<evidence type="ECO:0000256" key="20">
    <source>
        <dbReference type="PIRSR" id="PIRSR000006-1"/>
    </source>
</evidence>
<keyword evidence="7 21" id="KW-0349">Heme</keyword>
<dbReference type="GO" id="GO:0020037">
    <property type="term" value="F:heme binding"/>
    <property type="evidence" value="ECO:0007669"/>
    <property type="project" value="InterPro"/>
</dbReference>
<dbReference type="Pfam" id="PF14715">
    <property type="entry name" value="FixP_N"/>
    <property type="match status" value="1"/>
</dbReference>
<dbReference type="InterPro" id="IPR050597">
    <property type="entry name" value="Cytochrome_c_Oxidase_Subunit"/>
</dbReference>
<dbReference type="InterPro" id="IPR036909">
    <property type="entry name" value="Cyt_c-like_dom_sf"/>
</dbReference>
<feature type="domain" description="Cytochrome c" evidence="23">
    <location>
        <begin position="114"/>
        <end position="194"/>
    </location>
</feature>
<dbReference type="InterPro" id="IPR009056">
    <property type="entry name" value="Cyt_c-like_dom"/>
</dbReference>
<keyword evidence="18 22" id="KW-0472">Membrane</keyword>
<keyword evidence="6" id="KW-0997">Cell inner membrane</keyword>
<comment type="similarity">
    <text evidence="3">Belongs to the CcoP / FixP family.</text>
</comment>
<evidence type="ECO:0000256" key="1">
    <source>
        <dbReference type="ARBA" id="ARBA00004533"/>
    </source>
</evidence>
<keyword evidence="9 22" id="KW-0812">Transmembrane</keyword>
<feature type="transmembrane region" description="Helical" evidence="22">
    <location>
        <begin position="12"/>
        <end position="31"/>
    </location>
</feature>
<dbReference type="PROSITE" id="PS51007">
    <property type="entry name" value="CYTC"/>
    <property type="match status" value="2"/>
</dbReference>
<keyword evidence="11" id="KW-0677">Repeat</keyword>
<dbReference type="EMBL" id="UGHV01000001">
    <property type="protein sequence ID" value="STO97170.1"/>
    <property type="molecule type" value="Genomic_DNA"/>
</dbReference>
<dbReference type="GO" id="GO:0005886">
    <property type="term" value="C:plasma membrane"/>
    <property type="evidence" value="ECO:0007669"/>
    <property type="project" value="UniProtKB-SubCell"/>
</dbReference>
<feature type="domain" description="Cytochrome c" evidence="23">
    <location>
        <begin position="205"/>
        <end position="288"/>
    </location>
</feature>
<evidence type="ECO:0000256" key="21">
    <source>
        <dbReference type="PIRSR" id="PIRSR000006-2"/>
    </source>
</evidence>
<evidence type="ECO:0000256" key="14">
    <source>
        <dbReference type="ARBA" id="ARBA00022989"/>
    </source>
</evidence>
<evidence type="ECO:0000256" key="7">
    <source>
        <dbReference type="ARBA" id="ARBA00022617"/>
    </source>
</evidence>
<dbReference type="GO" id="GO:1902600">
    <property type="term" value="P:proton transmembrane transport"/>
    <property type="evidence" value="ECO:0007669"/>
    <property type="project" value="UniProtKB-KW"/>
</dbReference>
<evidence type="ECO:0000256" key="10">
    <source>
        <dbReference type="ARBA" id="ARBA00022723"/>
    </source>
</evidence>
<feature type="binding site" description="covalent" evidence="21">
    <location>
        <position position="218"/>
    </location>
    <ligand>
        <name>heme c</name>
        <dbReference type="ChEBI" id="CHEBI:61717"/>
        <label>2</label>
    </ligand>
</feature>
<dbReference type="InterPro" id="IPR038414">
    <property type="entry name" value="CcoP_N_sf"/>
</dbReference>
<name>A0A377J406_9HELI</name>
<keyword evidence="12" id="KW-0375">Hydrogen ion transport</keyword>
<evidence type="ECO:0000256" key="8">
    <source>
        <dbReference type="ARBA" id="ARBA00022660"/>
    </source>
</evidence>
<sequence>MNWLSDSVNIIALLGALAILVITIYVVGFYVKKMKTAKNDGELTEHDWDGIKEFKNNIPMGWLVIFMLLIVWGFWYMFFGYPLKSFSQIGQYNEEVKANSEKFEQQWQNLTPEDKIDMGEGIFLVQCSQCHGLNAEGINGQAQNLRAWGKEEGIIHTIDVGSKGLNYIAGEMPPGLLTSDDEKRQVAAYVMKTFSPSKSTKYSQADVEAGKVVYQNVCATCHANDGSGNANGIEGFASNLNTYGDYVLVEQVLKNGKKGFIGKMPSFNYANFSERQVEALTAYINSLQVND</sequence>
<feature type="binding site" description="covalent" evidence="21">
    <location>
        <position position="130"/>
    </location>
    <ligand>
        <name>heme c</name>
        <dbReference type="ChEBI" id="CHEBI:61717"/>
        <label>1</label>
    </ligand>
</feature>
<organism evidence="24 25">
    <name type="scientific">Helicobacter canis</name>
    <dbReference type="NCBI Taxonomy" id="29419"/>
    <lineage>
        <taxon>Bacteria</taxon>
        <taxon>Pseudomonadati</taxon>
        <taxon>Campylobacterota</taxon>
        <taxon>Epsilonproteobacteria</taxon>
        <taxon>Campylobacterales</taxon>
        <taxon>Helicobacteraceae</taxon>
        <taxon>Helicobacter</taxon>
    </lineage>
</organism>
<evidence type="ECO:0000256" key="13">
    <source>
        <dbReference type="ARBA" id="ARBA00022982"/>
    </source>
</evidence>
<evidence type="ECO:0000313" key="25">
    <source>
        <dbReference type="Proteomes" id="UP000254841"/>
    </source>
</evidence>
<keyword evidence="14 22" id="KW-1133">Transmembrane helix</keyword>
<evidence type="ECO:0000256" key="3">
    <source>
        <dbReference type="ARBA" id="ARBA00006113"/>
    </source>
</evidence>
<evidence type="ECO:0000256" key="22">
    <source>
        <dbReference type="SAM" id="Phobius"/>
    </source>
</evidence>
<evidence type="ECO:0000259" key="23">
    <source>
        <dbReference type="PROSITE" id="PS51007"/>
    </source>
</evidence>
<keyword evidence="10 20" id="KW-0479">Metal-binding</keyword>
<dbReference type="InterPro" id="IPR032858">
    <property type="entry name" value="CcoP_N"/>
</dbReference>
<evidence type="ECO:0000256" key="18">
    <source>
        <dbReference type="ARBA" id="ARBA00023136"/>
    </source>
</evidence>
<evidence type="ECO:0000256" key="19">
    <source>
        <dbReference type="ARBA" id="ARBA00029635"/>
    </source>
</evidence>
<proteinExistence type="inferred from homology"/>
<accession>A0A377J406</accession>
<feature type="transmembrane region" description="Helical" evidence="22">
    <location>
        <begin position="60"/>
        <end position="79"/>
    </location>
</feature>
<evidence type="ECO:0000256" key="17">
    <source>
        <dbReference type="ARBA" id="ARBA00023065"/>
    </source>
</evidence>
<dbReference type="GO" id="GO:0046872">
    <property type="term" value="F:metal ion binding"/>
    <property type="evidence" value="ECO:0007669"/>
    <property type="project" value="UniProtKB-KW"/>
</dbReference>
<keyword evidence="16 20" id="KW-0408">Iron</keyword>
<evidence type="ECO:0000256" key="12">
    <source>
        <dbReference type="ARBA" id="ARBA00022781"/>
    </source>
</evidence>
<evidence type="ECO:0000256" key="2">
    <source>
        <dbReference type="ARBA" id="ARBA00004673"/>
    </source>
</evidence>
<comment type="subcellular location">
    <subcellularLocation>
        <location evidence="1">Cell inner membrane</location>
    </subcellularLocation>
</comment>
<keyword evidence="13" id="KW-0249">Electron transport</keyword>
<dbReference type="OrthoDB" id="9811281at2"/>
<evidence type="ECO:0000256" key="9">
    <source>
        <dbReference type="ARBA" id="ARBA00022692"/>
    </source>
</evidence>
<dbReference type="InterPro" id="IPR004678">
    <property type="entry name" value="Cyt_c_oxidase_cbb3_su3"/>
</dbReference>
<dbReference type="Pfam" id="PF13442">
    <property type="entry name" value="Cytochrome_CBB3"/>
    <property type="match status" value="2"/>
</dbReference>
<dbReference type="UniPathway" id="UPA00705"/>
<feature type="binding site" description="covalent" evidence="21">
    <location>
        <position position="221"/>
    </location>
    <ligand>
        <name>heme c</name>
        <dbReference type="ChEBI" id="CHEBI:61717"/>
        <label>2</label>
    </ligand>
</feature>
<evidence type="ECO:0000256" key="16">
    <source>
        <dbReference type="ARBA" id="ARBA00023004"/>
    </source>
</evidence>